<dbReference type="Gene3D" id="2.30.310.10">
    <property type="entry name" value="ibrinogen binding protein from staphylococcus aureus domain"/>
    <property type="match status" value="1"/>
</dbReference>
<name>L2GSF7_VAVCU</name>
<feature type="domain" description="NFACT protein C-terminal" evidence="8">
    <location>
        <begin position="860"/>
        <end position="941"/>
    </location>
</feature>
<accession>L2GSF7</accession>
<keyword evidence="3" id="KW-0963">Cytoplasm</keyword>
<feature type="region of interest" description="Disordered" evidence="6">
    <location>
        <begin position="123"/>
        <end position="142"/>
    </location>
</feature>
<feature type="coiled-coil region" evidence="5">
    <location>
        <begin position="600"/>
        <end position="631"/>
    </location>
</feature>
<dbReference type="GO" id="GO:0005737">
    <property type="term" value="C:cytoplasm"/>
    <property type="evidence" value="ECO:0007669"/>
    <property type="project" value="UniProtKB-SubCell"/>
</dbReference>
<dbReference type="InParanoid" id="L2GSF7"/>
<reference evidence="10" key="1">
    <citation type="submission" date="2011-03" db="EMBL/GenBank/DDBJ databases">
        <title>The genome sequence of Vavraia culicis strain floridensis.</title>
        <authorList>
            <consortium name="The Broad Institute Genome Sequencing Platform"/>
            <person name="Cuomo C."/>
            <person name="Becnel J."/>
            <person name="Sanscrainte N."/>
            <person name="Young S.K."/>
            <person name="Zeng Q."/>
            <person name="Gargeya S."/>
            <person name="Fitzgerald M."/>
            <person name="Haas B."/>
            <person name="Abouelleil A."/>
            <person name="Alvarado L."/>
            <person name="Arachchi H.M."/>
            <person name="Berlin A."/>
            <person name="Chapman S.B."/>
            <person name="Gearin G."/>
            <person name="Goldberg J."/>
            <person name="Griggs A."/>
            <person name="Gujja S."/>
            <person name="Hansen M."/>
            <person name="Heiman D."/>
            <person name="Howarth C."/>
            <person name="Larimer J."/>
            <person name="Lui A."/>
            <person name="MacDonald P.J.P."/>
            <person name="McCowen C."/>
            <person name="Montmayeur A."/>
            <person name="Murphy C."/>
            <person name="Neiman D."/>
            <person name="Pearson M."/>
            <person name="Priest M."/>
            <person name="Roberts A."/>
            <person name="Saif S."/>
            <person name="Shea T."/>
            <person name="Sisk P."/>
            <person name="Stolte C."/>
            <person name="Sykes S."/>
            <person name="Wortman J."/>
            <person name="Nusbaum C."/>
            <person name="Birren B."/>
        </authorList>
    </citation>
    <scope>NUCLEOTIDE SEQUENCE [LARGE SCALE GENOMIC DNA]</scope>
    <source>
        <strain evidence="10">floridensis</strain>
    </source>
</reference>
<proteinExistence type="inferred from homology"/>
<evidence type="ECO:0000259" key="7">
    <source>
        <dbReference type="Pfam" id="PF05670"/>
    </source>
</evidence>
<evidence type="ECO:0000256" key="4">
    <source>
        <dbReference type="ARBA" id="ARBA00023054"/>
    </source>
</evidence>
<protein>
    <recommendedName>
        <fullName evidence="11">NFACT RNA-binding domain-containing protein</fullName>
    </recommendedName>
</protein>
<dbReference type="OrthoDB" id="2187858at2759"/>
<dbReference type="GO" id="GO:0043023">
    <property type="term" value="F:ribosomal large subunit binding"/>
    <property type="evidence" value="ECO:0007669"/>
    <property type="project" value="TreeGrafter"/>
</dbReference>
<dbReference type="Pfam" id="PF05670">
    <property type="entry name" value="NFACT-R_1"/>
    <property type="match status" value="1"/>
</dbReference>
<dbReference type="GO" id="GO:1990112">
    <property type="term" value="C:RQC complex"/>
    <property type="evidence" value="ECO:0007669"/>
    <property type="project" value="TreeGrafter"/>
</dbReference>
<dbReference type="EMBL" id="GL877451">
    <property type="protein sequence ID" value="ELA46302.1"/>
    <property type="molecule type" value="Genomic_DNA"/>
</dbReference>
<keyword evidence="4 5" id="KW-0175">Coiled coil</keyword>
<dbReference type="FunCoup" id="L2GSF7">
    <property type="interactions" value="136"/>
</dbReference>
<dbReference type="GeneID" id="19880057"/>
<gene>
    <name evidence="9" type="ORF">VCUG_02190</name>
</gene>
<dbReference type="OMA" id="CTIVKAP"/>
<organism evidence="9 10">
    <name type="scientific">Vavraia culicis (isolate floridensis)</name>
    <name type="common">Microsporidian parasite</name>
    <dbReference type="NCBI Taxonomy" id="948595"/>
    <lineage>
        <taxon>Eukaryota</taxon>
        <taxon>Fungi</taxon>
        <taxon>Fungi incertae sedis</taxon>
        <taxon>Microsporidia</taxon>
        <taxon>Pleistophoridae</taxon>
        <taxon>Vavraia</taxon>
    </lineage>
</organism>
<comment type="subcellular location">
    <subcellularLocation>
        <location evidence="1">Cytoplasm</location>
    </subcellularLocation>
</comment>
<dbReference type="RefSeq" id="XP_008075203.1">
    <property type="nucleotide sequence ID" value="XM_008077012.1"/>
</dbReference>
<evidence type="ECO:0000256" key="6">
    <source>
        <dbReference type="SAM" id="MobiDB-lite"/>
    </source>
</evidence>
<dbReference type="InterPro" id="IPR051608">
    <property type="entry name" value="RQC_Subunit_NEMF"/>
</dbReference>
<evidence type="ECO:0000259" key="8">
    <source>
        <dbReference type="Pfam" id="PF11923"/>
    </source>
</evidence>
<dbReference type="STRING" id="948595.L2GSF7"/>
<dbReference type="InterPro" id="IPR008532">
    <property type="entry name" value="NFACT_RNA-bd"/>
</dbReference>
<evidence type="ECO:0000256" key="1">
    <source>
        <dbReference type="ARBA" id="ARBA00004496"/>
    </source>
</evidence>
<dbReference type="VEuPathDB" id="MicrosporidiaDB:VCUG_02190"/>
<dbReference type="HOGENOM" id="CLU_325458_0_0_1"/>
<dbReference type="GO" id="GO:0000049">
    <property type="term" value="F:tRNA binding"/>
    <property type="evidence" value="ECO:0007669"/>
    <property type="project" value="TreeGrafter"/>
</dbReference>
<evidence type="ECO:0000313" key="10">
    <source>
        <dbReference type="Proteomes" id="UP000011081"/>
    </source>
</evidence>
<dbReference type="Proteomes" id="UP000011081">
    <property type="component" value="Unassembled WGS sequence"/>
</dbReference>
<comment type="similarity">
    <text evidence="2">Belongs to the NEMF family.</text>
</comment>
<evidence type="ECO:0000256" key="3">
    <source>
        <dbReference type="ARBA" id="ARBA00022490"/>
    </source>
</evidence>
<dbReference type="PANTHER" id="PTHR15239:SF6">
    <property type="entry name" value="RIBOSOME QUALITY CONTROL COMPLEX SUBUNIT NEMF"/>
    <property type="match status" value="1"/>
</dbReference>
<dbReference type="InterPro" id="IPR021846">
    <property type="entry name" value="NFACT-C"/>
</dbReference>
<keyword evidence="10" id="KW-1185">Reference proteome</keyword>
<dbReference type="AlphaFoldDB" id="L2GSF7"/>
<dbReference type="PANTHER" id="PTHR15239">
    <property type="entry name" value="NUCLEAR EXPORT MEDIATOR FACTOR NEMF"/>
    <property type="match status" value="1"/>
</dbReference>
<evidence type="ECO:0000256" key="5">
    <source>
        <dbReference type="SAM" id="Coils"/>
    </source>
</evidence>
<dbReference type="GO" id="GO:0072344">
    <property type="term" value="P:rescue of stalled ribosome"/>
    <property type="evidence" value="ECO:0007669"/>
    <property type="project" value="TreeGrafter"/>
</dbReference>
<evidence type="ECO:0008006" key="11">
    <source>
        <dbReference type="Google" id="ProtNLM"/>
    </source>
</evidence>
<sequence>MKQRFNYLDIRTAVNELHPKIESTYIQNIYSSGQRTFYVRTNKNIFLIEAGLRIHLTDTYPSNEISFFCKRLRTCLRRKKIGGVKQVGFDRVVVVQAGEFLVVVEMFAAGNLIVLEKESVASERNSGEEDEKDRNGLERTEYRGNGPITEIYDGEAGKMVIDRNGSGQSDNMIDKSVRIYEKKEEQPKKESKVKKRLRESIVKGVKTQKTVEREKVDLNDIYDVMNKYRIVEIFRPVSELNMVKGSYYVFNPIQLNFRYSFFQSVDTFVGLDKEVNEFIGNILKVQIGRARNSGNLENTNKNCEMKSLSSGKIAQQSQKDDRILKAAAFKEYMNNVDLKNLAENEIAVFEAFFTNLRTIFKANKDYGAIIEKKGKAANYLCLDFNVIDPEGDFLECYPPGNLKIFGSFNECVNTFYSGSKKMQSKVNLSKRDKVRMQQLKYVQEIENEENELRKAAIIIGMARDDISRVFKVLNYVKNNKISWEMFFKQKAEERDPLYRESIQKVDFMKNEVLMRIFYDGNMFDENGERYSVSSGENNTKKSKRKAKAAKDTIEDRCEGNFEKDMTERENSEMSKRCYKDVLLFYRLSIDKNVNYYYNQMKSKKTKREKIRNNLESILANISEKKATVKQREYKKRELFWFEKFNFTVTQNGFLVLGGKNATQNETLNKRKFKLFFHADVKGGSVVTVDGTKLNILRRNTGYAESSSVTSIKRLQTNPENVYGLKEEDITDASQMCMVNSNCWKDRIVCDSYYVNEEQVSKSAPSGEFLTKGGFMVKGKKNYVHNVRLEYAVGLLFALEKGLEHKLESMHIGSDVDHGQSTEPECDDKQMVSDSIAGNLNGDNAAEKSIPAANYDIPIVFTYSPTETDNISLALPIAGSWDTFKAYKFAIKIVPGRNIKKGKLMKEVLDSFMRRANESEKSVIKRIDATEWMNVLLGDARISK</sequence>
<evidence type="ECO:0000256" key="2">
    <source>
        <dbReference type="ARBA" id="ARBA00008318"/>
    </source>
</evidence>
<dbReference type="Pfam" id="PF11923">
    <property type="entry name" value="NFACT-C"/>
    <property type="match status" value="1"/>
</dbReference>
<feature type="domain" description="NFACT RNA-binding" evidence="7">
    <location>
        <begin position="643"/>
        <end position="778"/>
    </location>
</feature>
<evidence type="ECO:0000313" key="9">
    <source>
        <dbReference type="EMBL" id="ELA46302.1"/>
    </source>
</evidence>